<keyword evidence="5" id="KW-1185">Reference proteome</keyword>
<sequence length="109" mass="12018">MAACPFAFFLLDEPEKVGEDEVVAVNSVFELHPLLARPGAIEKVLSAVKEMKPKILTVVEQESNHNGPMFLDRFIESLHYYSTLFDSLEGYEGGVAVVMGMVVGMVGQR</sequence>
<accession>A0AA88U934</accession>
<comment type="similarity">
    <text evidence="3">Belongs to the GRAS family.</text>
</comment>
<comment type="caution">
    <text evidence="3">Lacks conserved residue(s) required for the propagation of feature annotation.</text>
</comment>
<evidence type="ECO:0000256" key="3">
    <source>
        <dbReference type="PROSITE-ProRule" id="PRU01191"/>
    </source>
</evidence>
<feature type="region of interest" description="SAW" evidence="3">
    <location>
        <begin position="104"/>
        <end position="109"/>
    </location>
</feature>
<dbReference type="PROSITE" id="PS50985">
    <property type="entry name" value="GRAS"/>
    <property type="match status" value="1"/>
</dbReference>
<protein>
    <recommendedName>
        <fullName evidence="6">DELLA protein</fullName>
    </recommendedName>
</protein>
<dbReference type="Proteomes" id="UP001187471">
    <property type="component" value="Unassembled WGS sequence"/>
</dbReference>
<evidence type="ECO:0000256" key="2">
    <source>
        <dbReference type="ARBA" id="ARBA00023163"/>
    </source>
</evidence>
<keyword evidence="2" id="KW-0804">Transcription</keyword>
<dbReference type="PANTHER" id="PTHR31636">
    <property type="entry name" value="OSJNBA0084A10.13 PROTEIN-RELATED"/>
    <property type="match status" value="1"/>
</dbReference>
<dbReference type="AlphaFoldDB" id="A0AA88U934"/>
<keyword evidence="1" id="KW-0805">Transcription regulation</keyword>
<dbReference type="Pfam" id="PF03514">
    <property type="entry name" value="GRAS"/>
    <property type="match status" value="1"/>
</dbReference>
<reference evidence="4" key="1">
    <citation type="submission" date="2022-12" db="EMBL/GenBank/DDBJ databases">
        <title>Draft genome assemblies for two species of Escallonia (Escalloniales).</title>
        <authorList>
            <person name="Chanderbali A."/>
            <person name="Dervinis C."/>
            <person name="Anghel I."/>
            <person name="Soltis D."/>
            <person name="Soltis P."/>
            <person name="Zapata F."/>
        </authorList>
    </citation>
    <scope>NUCLEOTIDE SEQUENCE</scope>
    <source>
        <strain evidence="4">UCBG92.1500</strain>
        <tissue evidence="4">Leaf</tissue>
    </source>
</reference>
<name>A0AA88U934_9ASTE</name>
<dbReference type="InterPro" id="IPR005202">
    <property type="entry name" value="TF_GRAS"/>
</dbReference>
<feature type="short sequence motif" description="LXXLL motif" evidence="3">
    <location>
        <begin position="31"/>
        <end position="35"/>
    </location>
</feature>
<organism evidence="4 5">
    <name type="scientific">Escallonia rubra</name>
    <dbReference type="NCBI Taxonomy" id="112253"/>
    <lineage>
        <taxon>Eukaryota</taxon>
        <taxon>Viridiplantae</taxon>
        <taxon>Streptophyta</taxon>
        <taxon>Embryophyta</taxon>
        <taxon>Tracheophyta</taxon>
        <taxon>Spermatophyta</taxon>
        <taxon>Magnoliopsida</taxon>
        <taxon>eudicotyledons</taxon>
        <taxon>Gunneridae</taxon>
        <taxon>Pentapetalae</taxon>
        <taxon>asterids</taxon>
        <taxon>campanulids</taxon>
        <taxon>Escalloniales</taxon>
        <taxon>Escalloniaceae</taxon>
        <taxon>Escallonia</taxon>
    </lineage>
</organism>
<evidence type="ECO:0000256" key="1">
    <source>
        <dbReference type="ARBA" id="ARBA00023015"/>
    </source>
</evidence>
<dbReference type="EMBL" id="JAVXUO010002431">
    <property type="protein sequence ID" value="KAK2973291.1"/>
    <property type="molecule type" value="Genomic_DNA"/>
</dbReference>
<comment type="caution">
    <text evidence="4">The sequence shown here is derived from an EMBL/GenBank/DDBJ whole genome shotgun (WGS) entry which is preliminary data.</text>
</comment>
<proteinExistence type="inferred from homology"/>
<gene>
    <name evidence="4" type="ORF">RJ640_029741</name>
</gene>
<evidence type="ECO:0008006" key="6">
    <source>
        <dbReference type="Google" id="ProtNLM"/>
    </source>
</evidence>
<evidence type="ECO:0000313" key="4">
    <source>
        <dbReference type="EMBL" id="KAK2973291.1"/>
    </source>
</evidence>
<evidence type="ECO:0000313" key="5">
    <source>
        <dbReference type="Proteomes" id="UP001187471"/>
    </source>
</evidence>